<keyword evidence="4" id="KW-1185">Reference proteome</keyword>
<dbReference type="GO" id="GO:0019120">
    <property type="term" value="F:hydrolase activity, acting on acid halide bonds, in C-halide compounds"/>
    <property type="evidence" value="ECO:0007669"/>
    <property type="project" value="InterPro"/>
</dbReference>
<dbReference type="InterPro" id="IPR006328">
    <property type="entry name" value="2-HAD"/>
</dbReference>
<dbReference type="AlphaFoldDB" id="A0A165EK68"/>
<dbReference type="PANTHER" id="PTHR43316">
    <property type="entry name" value="HYDROLASE, HALOACID DELAHOGENASE-RELATED"/>
    <property type="match status" value="1"/>
</dbReference>
<dbReference type="NCBIfam" id="TIGR01509">
    <property type="entry name" value="HAD-SF-IA-v3"/>
    <property type="match status" value="1"/>
</dbReference>
<accession>A0A165EK68</accession>
<dbReference type="Pfam" id="PF00702">
    <property type="entry name" value="Hydrolase"/>
    <property type="match status" value="1"/>
</dbReference>
<dbReference type="InterPro" id="IPR036412">
    <property type="entry name" value="HAD-like_sf"/>
</dbReference>
<name>A0A165EK68_EXIGL</name>
<dbReference type="PRINTS" id="PR00413">
    <property type="entry name" value="HADHALOGNASE"/>
</dbReference>
<dbReference type="NCBIfam" id="TIGR01428">
    <property type="entry name" value="HAD_type_II"/>
    <property type="match status" value="1"/>
</dbReference>
<dbReference type="OrthoDB" id="2363873at2759"/>
<dbReference type="EMBL" id="KV426135">
    <property type="protein sequence ID" value="KZV87131.1"/>
    <property type="molecule type" value="Genomic_DNA"/>
</dbReference>
<evidence type="ECO:0000256" key="1">
    <source>
        <dbReference type="ARBA" id="ARBA00008106"/>
    </source>
</evidence>
<reference evidence="3 4" key="1">
    <citation type="journal article" date="2016" name="Mol. Biol. Evol.">
        <title>Comparative Genomics of Early-Diverging Mushroom-Forming Fungi Provides Insights into the Origins of Lignocellulose Decay Capabilities.</title>
        <authorList>
            <person name="Nagy L.G."/>
            <person name="Riley R."/>
            <person name="Tritt A."/>
            <person name="Adam C."/>
            <person name="Daum C."/>
            <person name="Floudas D."/>
            <person name="Sun H."/>
            <person name="Yadav J.S."/>
            <person name="Pangilinan J."/>
            <person name="Larsson K.H."/>
            <person name="Matsuura K."/>
            <person name="Barry K."/>
            <person name="Labutti K."/>
            <person name="Kuo R."/>
            <person name="Ohm R.A."/>
            <person name="Bhattacharya S.S."/>
            <person name="Shirouzu T."/>
            <person name="Yoshinaga Y."/>
            <person name="Martin F.M."/>
            <person name="Grigoriev I.V."/>
            <person name="Hibbett D.S."/>
        </authorList>
    </citation>
    <scope>NUCLEOTIDE SEQUENCE [LARGE SCALE GENOMIC DNA]</scope>
    <source>
        <strain evidence="3 4">HHB12029</strain>
    </source>
</reference>
<dbReference type="SUPFAM" id="SSF56784">
    <property type="entry name" value="HAD-like"/>
    <property type="match status" value="1"/>
</dbReference>
<gene>
    <name evidence="3" type="ORF">EXIGLDRAFT_621050</name>
</gene>
<dbReference type="GO" id="GO:0016791">
    <property type="term" value="F:phosphatase activity"/>
    <property type="evidence" value="ECO:0007669"/>
    <property type="project" value="UniProtKB-ARBA"/>
</dbReference>
<sequence length="245" mass="27531">MVHVDFSNTRSLIFDLMGTCADWNTSILRALERSPRTELSHQELAAAWRAGFFAEIHARFEAGLAAEDIDVTHRRVLDRLLGERGISIAEWDDAERHRLVRAWHEQTAWRDARDGISRLGKCFDTVVLANGTTRLQLDIVRSAGLPFHSLFSSQLLGLTKPDPRIYRRALELLDVSPDDAVMVAAHAYDLRAAKAIGMKTVYIQRATEDPEEDMAKVRSEVDLFIDGRDGTPTCGLVELARHLNA</sequence>
<dbReference type="InterPro" id="IPR051540">
    <property type="entry name" value="S-2-haloacid_dehalogenase"/>
</dbReference>
<dbReference type="InterPro" id="IPR023214">
    <property type="entry name" value="HAD_sf"/>
</dbReference>
<dbReference type="SFLD" id="SFLDS00003">
    <property type="entry name" value="Haloacid_Dehalogenase"/>
    <property type="match status" value="1"/>
</dbReference>
<dbReference type="STRING" id="1314781.A0A165EK68"/>
<evidence type="ECO:0000256" key="2">
    <source>
        <dbReference type="ARBA" id="ARBA00022801"/>
    </source>
</evidence>
<evidence type="ECO:0000313" key="4">
    <source>
        <dbReference type="Proteomes" id="UP000077266"/>
    </source>
</evidence>
<dbReference type="SFLD" id="SFLDG01129">
    <property type="entry name" value="C1.5:_HAD__Beta-PGM__Phosphata"/>
    <property type="match status" value="1"/>
</dbReference>
<evidence type="ECO:0000313" key="3">
    <source>
        <dbReference type="EMBL" id="KZV87131.1"/>
    </source>
</evidence>
<dbReference type="PANTHER" id="PTHR43316:SF3">
    <property type="entry name" value="HALOACID DEHALOGENASE, TYPE II (AFU_ORTHOLOGUE AFUA_2G07750)-RELATED"/>
    <property type="match status" value="1"/>
</dbReference>
<dbReference type="Gene3D" id="1.10.150.240">
    <property type="entry name" value="Putative phosphatase, domain 2"/>
    <property type="match status" value="1"/>
</dbReference>
<dbReference type="Proteomes" id="UP000077266">
    <property type="component" value="Unassembled WGS sequence"/>
</dbReference>
<proteinExistence type="inferred from homology"/>
<keyword evidence="2" id="KW-0378">Hydrolase</keyword>
<dbReference type="NCBIfam" id="TIGR01493">
    <property type="entry name" value="HAD-SF-IA-v2"/>
    <property type="match status" value="1"/>
</dbReference>
<dbReference type="InParanoid" id="A0A165EK68"/>
<dbReference type="Gene3D" id="3.40.50.1000">
    <property type="entry name" value="HAD superfamily/HAD-like"/>
    <property type="match status" value="1"/>
</dbReference>
<comment type="similarity">
    <text evidence="1">Belongs to the HAD-like hydrolase superfamily. S-2-haloalkanoic acid dehalogenase family.</text>
</comment>
<dbReference type="InterPro" id="IPR006439">
    <property type="entry name" value="HAD-SF_hydro_IA"/>
</dbReference>
<protein>
    <submittedName>
        <fullName evidence="3">HAD-like protein</fullName>
    </submittedName>
</protein>
<dbReference type="InterPro" id="IPR023198">
    <property type="entry name" value="PGP-like_dom2"/>
</dbReference>
<organism evidence="3 4">
    <name type="scientific">Exidia glandulosa HHB12029</name>
    <dbReference type="NCBI Taxonomy" id="1314781"/>
    <lineage>
        <taxon>Eukaryota</taxon>
        <taxon>Fungi</taxon>
        <taxon>Dikarya</taxon>
        <taxon>Basidiomycota</taxon>
        <taxon>Agaricomycotina</taxon>
        <taxon>Agaricomycetes</taxon>
        <taxon>Auriculariales</taxon>
        <taxon>Exidiaceae</taxon>
        <taxon>Exidia</taxon>
    </lineage>
</organism>